<dbReference type="GO" id="GO:0070930">
    <property type="term" value="P:trans-translation-dependent protein tagging"/>
    <property type="evidence" value="ECO:0007669"/>
    <property type="project" value="TreeGrafter"/>
</dbReference>
<dbReference type="GO" id="GO:0005829">
    <property type="term" value="C:cytosol"/>
    <property type="evidence" value="ECO:0007669"/>
    <property type="project" value="TreeGrafter"/>
</dbReference>
<dbReference type="Gene3D" id="2.40.280.10">
    <property type="match status" value="1"/>
</dbReference>
<evidence type="ECO:0008006" key="5">
    <source>
        <dbReference type="Google" id="ProtNLM"/>
    </source>
</evidence>
<reference evidence="4" key="1">
    <citation type="submission" date="2018-05" db="EMBL/GenBank/DDBJ databases">
        <authorList>
            <person name="Lanie J.A."/>
            <person name="Ng W.-L."/>
            <person name="Kazmierczak K.M."/>
            <person name="Andrzejewski T.M."/>
            <person name="Davidsen T.M."/>
            <person name="Wayne K.J."/>
            <person name="Tettelin H."/>
            <person name="Glass J.I."/>
            <person name="Rusch D."/>
            <person name="Podicherti R."/>
            <person name="Tsui H.-C.T."/>
            <person name="Winkler M.E."/>
        </authorList>
    </citation>
    <scope>NUCLEOTIDE SEQUENCE</scope>
</reference>
<name>A0A382AHR8_9ZZZZ</name>
<feature type="compositionally biased region" description="Basic and acidic residues" evidence="3">
    <location>
        <begin position="134"/>
        <end position="151"/>
    </location>
</feature>
<dbReference type="NCBIfam" id="TIGR00086">
    <property type="entry name" value="smpB"/>
    <property type="match status" value="1"/>
</dbReference>
<dbReference type="AlphaFoldDB" id="A0A382AHR8"/>
<accession>A0A382AHR8</accession>
<dbReference type="NCBIfam" id="NF003843">
    <property type="entry name" value="PRK05422.1"/>
    <property type="match status" value="1"/>
</dbReference>
<dbReference type="InterPro" id="IPR023620">
    <property type="entry name" value="SmpB"/>
</dbReference>
<dbReference type="PROSITE" id="PS01317">
    <property type="entry name" value="SSRP"/>
    <property type="match status" value="1"/>
</dbReference>
<feature type="non-terminal residue" evidence="4">
    <location>
        <position position="1"/>
    </location>
</feature>
<dbReference type="InterPro" id="IPR000037">
    <property type="entry name" value="SsrA-bd_prot"/>
</dbReference>
<dbReference type="InterPro" id="IPR020081">
    <property type="entry name" value="SsrA-bd_prot_CS"/>
</dbReference>
<gene>
    <name evidence="4" type="ORF">METZ01_LOCUS153758</name>
</gene>
<dbReference type="CDD" id="cd09294">
    <property type="entry name" value="SmpB"/>
    <property type="match status" value="1"/>
</dbReference>
<proteinExistence type="inferred from homology"/>
<sequence length="159" mass="18351">VVDINDKTVATNRRARHEYDILDTWEAGLVLQGSEVKSLRESKVQIAESYVRPEGPELWLIGLHINPYSKTGNLATGHEPDQPRKLLMHRKEINQIIGRIDRDGLTVIPLKLYFSKGRAKIEIALARGRRLHDKRQAIAKRESQRETERSLARNQRNRT</sequence>
<evidence type="ECO:0000256" key="1">
    <source>
        <dbReference type="ARBA" id="ARBA00022490"/>
    </source>
</evidence>
<dbReference type="SUPFAM" id="SSF74982">
    <property type="entry name" value="Small protein B (SmpB)"/>
    <property type="match status" value="1"/>
</dbReference>
<evidence type="ECO:0000256" key="3">
    <source>
        <dbReference type="SAM" id="MobiDB-lite"/>
    </source>
</evidence>
<evidence type="ECO:0000313" key="4">
    <source>
        <dbReference type="EMBL" id="SVB00904.1"/>
    </source>
</evidence>
<dbReference type="GO" id="GO:0003723">
    <property type="term" value="F:RNA binding"/>
    <property type="evidence" value="ECO:0007669"/>
    <property type="project" value="UniProtKB-KW"/>
</dbReference>
<protein>
    <recommendedName>
        <fullName evidence="5">SsrA-binding protein</fullName>
    </recommendedName>
</protein>
<keyword evidence="1" id="KW-0963">Cytoplasm</keyword>
<keyword evidence="2" id="KW-0694">RNA-binding</keyword>
<organism evidence="4">
    <name type="scientific">marine metagenome</name>
    <dbReference type="NCBI Taxonomy" id="408172"/>
    <lineage>
        <taxon>unclassified sequences</taxon>
        <taxon>metagenomes</taxon>
        <taxon>ecological metagenomes</taxon>
    </lineage>
</organism>
<dbReference type="Pfam" id="PF01668">
    <property type="entry name" value="SmpB"/>
    <property type="match status" value="1"/>
</dbReference>
<dbReference type="PANTHER" id="PTHR30308">
    <property type="entry name" value="TMRNA-BINDING COMPONENT OF TRANS-TRANSLATION TAGGING COMPLEX"/>
    <property type="match status" value="1"/>
</dbReference>
<evidence type="ECO:0000256" key="2">
    <source>
        <dbReference type="ARBA" id="ARBA00022884"/>
    </source>
</evidence>
<dbReference type="HAMAP" id="MF_00023">
    <property type="entry name" value="SmpB"/>
    <property type="match status" value="1"/>
</dbReference>
<dbReference type="PANTHER" id="PTHR30308:SF2">
    <property type="entry name" value="SSRA-BINDING PROTEIN"/>
    <property type="match status" value="1"/>
</dbReference>
<dbReference type="EMBL" id="UINC01025398">
    <property type="protein sequence ID" value="SVB00904.1"/>
    <property type="molecule type" value="Genomic_DNA"/>
</dbReference>
<feature type="region of interest" description="Disordered" evidence="3">
    <location>
        <begin position="134"/>
        <end position="159"/>
    </location>
</feature>